<dbReference type="RefSeq" id="XP_025022015.1">
    <property type="nucleotide sequence ID" value="XM_025166247.1"/>
</dbReference>
<sequence length="120" mass="13227">MSGAPARCRVFVWLRRGCGALAHLAALGMTVFLLLLSRPGTSLFSWHPVFMSIALCYGMDMPEGIKGVAVQQVRTHNHLTQVLFPCESWKWGNTISETLTTSGHCDMTSTLGTRCIGKYH</sequence>
<feature type="transmembrane region" description="Helical" evidence="1">
    <location>
        <begin position="20"/>
        <end position="37"/>
    </location>
</feature>
<accession>A0A9F5IDT2</accession>
<keyword evidence="1" id="KW-0472">Membrane</keyword>
<reference evidence="3" key="1">
    <citation type="submission" date="2025-08" db="UniProtKB">
        <authorList>
            <consortium name="RefSeq"/>
        </authorList>
    </citation>
    <scope>IDENTIFICATION</scope>
    <source>
        <tissue evidence="3">Liver</tissue>
    </source>
</reference>
<organism evidence="2 3">
    <name type="scientific">Python bivittatus</name>
    <name type="common">Burmese python</name>
    <name type="synonym">Python molurus bivittatus</name>
    <dbReference type="NCBI Taxonomy" id="176946"/>
    <lineage>
        <taxon>Eukaryota</taxon>
        <taxon>Metazoa</taxon>
        <taxon>Chordata</taxon>
        <taxon>Craniata</taxon>
        <taxon>Vertebrata</taxon>
        <taxon>Euteleostomi</taxon>
        <taxon>Lepidosauria</taxon>
        <taxon>Squamata</taxon>
        <taxon>Bifurcata</taxon>
        <taxon>Unidentata</taxon>
        <taxon>Episquamata</taxon>
        <taxon>Toxicofera</taxon>
        <taxon>Serpentes</taxon>
        <taxon>Henophidia</taxon>
        <taxon>Pythonidae</taxon>
        <taxon>Python</taxon>
    </lineage>
</organism>
<gene>
    <name evidence="3" type="primary">LOC103066203</name>
</gene>
<keyword evidence="1" id="KW-1133">Transmembrane helix</keyword>
<dbReference type="GeneID" id="103066203"/>
<dbReference type="AlphaFoldDB" id="A0A9F5IDT2"/>
<keyword evidence="2" id="KW-1185">Reference proteome</keyword>
<evidence type="ECO:0000256" key="1">
    <source>
        <dbReference type="SAM" id="Phobius"/>
    </source>
</evidence>
<proteinExistence type="predicted"/>
<keyword evidence="1" id="KW-0812">Transmembrane</keyword>
<dbReference type="Proteomes" id="UP000695026">
    <property type="component" value="Unplaced"/>
</dbReference>
<evidence type="ECO:0000313" key="3">
    <source>
        <dbReference type="RefSeq" id="XP_025022015.1"/>
    </source>
</evidence>
<evidence type="ECO:0000313" key="2">
    <source>
        <dbReference type="Proteomes" id="UP000695026"/>
    </source>
</evidence>
<protein>
    <submittedName>
        <fullName evidence="3">Uncharacterized protein LOC103066203 isoform X6</fullName>
    </submittedName>
</protein>
<name>A0A9F5IDT2_PYTBI</name>